<comment type="similarity">
    <text evidence="10">Belongs to the peptidase M48 family.</text>
</comment>
<dbReference type="InterPro" id="IPR001915">
    <property type="entry name" value="Peptidase_M48"/>
</dbReference>
<keyword evidence="3 11" id="KW-0812">Transmembrane</keyword>
<dbReference type="GO" id="GO:0006508">
    <property type="term" value="P:proteolysis"/>
    <property type="evidence" value="ECO:0007669"/>
    <property type="project" value="UniProtKB-KW"/>
</dbReference>
<gene>
    <name evidence="13" type="ORF">CLPU_3c00660</name>
</gene>
<keyword evidence="14" id="KW-1185">Reference proteome</keyword>
<feature type="domain" description="Peptidase M48" evidence="12">
    <location>
        <begin position="133"/>
        <end position="251"/>
    </location>
</feature>
<dbReference type="EMBL" id="LGSS01000003">
    <property type="protein sequence ID" value="KNF09288.1"/>
    <property type="molecule type" value="Genomic_DNA"/>
</dbReference>
<dbReference type="InterPro" id="IPR050083">
    <property type="entry name" value="HtpX_protease"/>
</dbReference>
<feature type="transmembrane region" description="Helical" evidence="11">
    <location>
        <begin position="40"/>
        <end position="60"/>
    </location>
</feature>
<evidence type="ECO:0000313" key="13">
    <source>
        <dbReference type="EMBL" id="KNF09288.1"/>
    </source>
</evidence>
<feature type="transmembrane region" description="Helical" evidence="11">
    <location>
        <begin position="210"/>
        <end position="238"/>
    </location>
</feature>
<accession>A0A0L0WCU2</accession>
<feature type="transmembrane region" description="Helical" evidence="11">
    <location>
        <begin position="349"/>
        <end position="367"/>
    </location>
</feature>
<name>A0A0L0WCU2_GOTPU</name>
<evidence type="ECO:0000256" key="3">
    <source>
        <dbReference type="ARBA" id="ARBA00022692"/>
    </source>
</evidence>
<evidence type="ECO:0000256" key="5">
    <source>
        <dbReference type="ARBA" id="ARBA00022801"/>
    </source>
</evidence>
<dbReference type="RefSeq" id="WP_050354288.1">
    <property type="nucleotide sequence ID" value="NZ_LGSS01000003.1"/>
</dbReference>
<evidence type="ECO:0000256" key="9">
    <source>
        <dbReference type="ARBA" id="ARBA00023136"/>
    </source>
</evidence>
<dbReference type="PANTHER" id="PTHR43221">
    <property type="entry name" value="PROTEASE HTPX"/>
    <property type="match status" value="1"/>
</dbReference>
<keyword evidence="9 11" id="KW-0472">Membrane</keyword>
<comment type="cofactor">
    <cofactor evidence="10">
        <name>Zn(2+)</name>
        <dbReference type="ChEBI" id="CHEBI:29105"/>
    </cofactor>
    <text evidence="10">Binds 1 zinc ion per subunit.</text>
</comment>
<dbReference type="AlphaFoldDB" id="A0A0L0WCU2"/>
<dbReference type="GO" id="GO:0046872">
    <property type="term" value="F:metal ion binding"/>
    <property type="evidence" value="ECO:0007669"/>
    <property type="project" value="UniProtKB-KW"/>
</dbReference>
<comment type="caution">
    <text evidence="13">The sequence shown here is derived from an EMBL/GenBank/DDBJ whole genome shotgun (WGS) entry which is preliminary data.</text>
</comment>
<sequence length="369" mass="43587">MDYRFFLFEFCFIIFYSITIGMISDLLIEQIKEKDFQKNFYYVFYIIICIISVIAVPNIAISMSNLLGNTLFGNIMMSMVCLGFGVTQTKFMCSMILENSNNKESYVVNQYYKYKNKRISEIGDYSKLDINPNLSIRINNLIKGSNLKNINLYFIDGDSINGFASIDPENNNNKIYLTAKCAELEWNKLAAIIGHELIHIKRRNNTKLDYVRRIFGGIFLFLVIILCILVSNFLNIYFGTLGDIISVFFMILALYNFIMIIIYSSIITKRYWNQIDELICDNKACEIDGVDVIGMYELLEDLSKEQDSFKKQRWYIKNYIRYFTIVEHPCIRYRARLIKRYKKWNILTYYKHAMVMLWWVVTGRGWIGY</sequence>
<keyword evidence="5 10" id="KW-0378">Hydrolase</keyword>
<keyword evidence="8 10" id="KW-0482">Metalloprotease</keyword>
<keyword evidence="7 11" id="KW-1133">Transmembrane helix</keyword>
<evidence type="ECO:0000256" key="10">
    <source>
        <dbReference type="RuleBase" id="RU003983"/>
    </source>
</evidence>
<evidence type="ECO:0000256" key="7">
    <source>
        <dbReference type="ARBA" id="ARBA00022989"/>
    </source>
</evidence>
<dbReference type="GO" id="GO:0004222">
    <property type="term" value="F:metalloendopeptidase activity"/>
    <property type="evidence" value="ECO:0007669"/>
    <property type="project" value="InterPro"/>
</dbReference>
<feature type="transmembrane region" description="Helical" evidence="11">
    <location>
        <begin position="244"/>
        <end position="263"/>
    </location>
</feature>
<feature type="transmembrane region" description="Helical" evidence="11">
    <location>
        <begin position="6"/>
        <end position="28"/>
    </location>
</feature>
<evidence type="ECO:0000256" key="8">
    <source>
        <dbReference type="ARBA" id="ARBA00023049"/>
    </source>
</evidence>
<evidence type="ECO:0000256" key="4">
    <source>
        <dbReference type="ARBA" id="ARBA00022723"/>
    </source>
</evidence>
<evidence type="ECO:0000256" key="2">
    <source>
        <dbReference type="ARBA" id="ARBA00022670"/>
    </source>
</evidence>
<evidence type="ECO:0000256" key="6">
    <source>
        <dbReference type="ARBA" id="ARBA00022833"/>
    </source>
</evidence>
<feature type="transmembrane region" description="Helical" evidence="11">
    <location>
        <begin position="66"/>
        <end position="86"/>
    </location>
</feature>
<evidence type="ECO:0000259" key="12">
    <source>
        <dbReference type="Pfam" id="PF01435"/>
    </source>
</evidence>
<evidence type="ECO:0000313" key="14">
    <source>
        <dbReference type="Proteomes" id="UP000037267"/>
    </source>
</evidence>
<evidence type="ECO:0000256" key="1">
    <source>
        <dbReference type="ARBA" id="ARBA00022475"/>
    </source>
</evidence>
<dbReference type="Gene3D" id="3.30.2010.10">
    <property type="entry name" value="Metalloproteases ('zincins'), catalytic domain"/>
    <property type="match status" value="1"/>
</dbReference>
<keyword evidence="4" id="KW-0479">Metal-binding</keyword>
<dbReference type="Proteomes" id="UP000037267">
    <property type="component" value="Unassembled WGS sequence"/>
</dbReference>
<dbReference type="PANTHER" id="PTHR43221:SF2">
    <property type="entry name" value="PROTEASE HTPX HOMOLOG"/>
    <property type="match status" value="1"/>
</dbReference>
<reference evidence="14" key="1">
    <citation type="submission" date="2015-07" db="EMBL/GenBank/DDBJ databases">
        <title>Draft genome sequence of the purine-degrading Gottschalkia purinilyticum DSM 1384 (formerly Clostridium purinilyticum).</title>
        <authorList>
            <person name="Poehlein A."/>
            <person name="Schiel-Bengelsdorf B."/>
            <person name="Bengelsdorf F.R."/>
            <person name="Daniel R."/>
            <person name="Duerre P."/>
        </authorList>
    </citation>
    <scope>NUCLEOTIDE SEQUENCE [LARGE SCALE GENOMIC DNA]</scope>
    <source>
        <strain evidence="14">DSM 1384</strain>
    </source>
</reference>
<dbReference type="Pfam" id="PF01435">
    <property type="entry name" value="Peptidase_M48"/>
    <property type="match status" value="1"/>
</dbReference>
<keyword evidence="6 10" id="KW-0862">Zinc</keyword>
<protein>
    <recommendedName>
        <fullName evidence="12">Peptidase M48 domain-containing protein</fullName>
    </recommendedName>
</protein>
<keyword evidence="2 10" id="KW-0645">Protease</keyword>
<keyword evidence="1" id="KW-1003">Cell membrane</keyword>
<proteinExistence type="inferred from homology"/>
<evidence type="ECO:0000256" key="11">
    <source>
        <dbReference type="SAM" id="Phobius"/>
    </source>
</evidence>
<dbReference type="STRING" id="1503.CLPU_3c00660"/>
<organism evidence="13 14">
    <name type="scientific">Gottschalkia purinilytica</name>
    <name type="common">Clostridium purinilyticum</name>
    <dbReference type="NCBI Taxonomy" id="1503"/>
    <lineage>
        <taxon>Bacteria</taxon>
        <taxon>Bacillati</taxon>
        <taxon>Bacillota</taxon>
        <taxon>Tissierellia</taxon>
        <taxon>Tissierellales</taxon>
        <taxon>Gottschalkiaceae</taxon>
        <taxon>Gottschalkia</taxon>
    </lineage>
</organism>